<sequence length="318" mass="36721">MEIQIDNILDLLKIIKEYQGSGKADKQFVTSTYNHKNVRRAAFPNYSALEKLCAKLGVFNVSGKSVELTVLGEKILKTLDKGEIEEIFVLECFLNGELSRDVLHAASHFYVNDDNTMWCPKKDLFELFTETEIFPILYETKFLKKDGGKVTIDQKFLPALNIELKKIVRKKLAKSQVQLDKELERERETKKRIGEIAENIVLEFEKKRLGKNGCVEVRRISQEYANAGYDIESPDRLIEVKGSTGDDFDIFWSQNEIETARENRDKYWIYFVPGVNIKSKTSKDPILIPDPITNVLDSDQYKEKKETLHLVKNNSKEN</sequence>
<evidence type="ECO:0000259" key="1">
    <source>
        <dbReference type="Pfam" id="PF13020"/>
    </source>
</evidence>
<name>A0A7K4NM01_9ARCH</name>
<organism evidence="2 3">
    <name type="scientific">Marine Group I thaumarchaeote</name>
    <dbReference type="NCBI Taxonomy" id="2511932"/>
    <lineage>
        <taxon>Archaea</taxon>
        <taxon>Nitrososphaerota</taxon>
        <taxon>Marine Group I</taxon>
    </lineage>
</organism>
<accession>A0A7K4NM01</accession>
<dbReference type="InterPro" id="IPR024975">
    <property type="entry name" value="NOV_C"/>
</dbReference>
<gene>
    <name evidence="2" type="ORF">HX804_03615</name>
</gene>
<reference evidence="2 3" key="1">
    <citation type="journal article" date="2019" name="Environ. Microbiol.">
        <title>Genomics insights into ecotype formation of ammonia-oxidizing archaea in the deep ocean.</title>
        <authorList>
            <person name="Wang Y."/>
            <person name="Huang J.M."/>
            <person name="Cui G.J."/>
            <person name="Nunoura T."/>
            <person name="Takaki Y."/>
            <person name="Li W.L."/>
            <person name="Li J."/>
            <person name="Gao Z.M."/>
            <person name="Takai K."/>
            <person name="Zhang A.Q."/>
            <person name="Stepanauskas R."/>
        </authorList>
    </citation>
    <scope>NUCLEOTIDE SEQUENCE [LARGE SCALE GENOMIC DNA]</scope>
    <source>
        <strain evidence="2 3">N8</strain>
    </source>
</reference>
<dbReference type="Pfam" id="PF13020">
    <property type="entry name" value="NOV_C"/>
    <property type="match status" value="1"/>
</dbReference>
<dbReference type="Proteomes" id="UP000529843">
    <property type="component" value="Unassembled WGS sequence"/>
</dbReference>
<comment type="caution">
    <text evidence="2">The sequence shown here is derived from an EMBL/GenBank/DDBJ whole genome shotgun (WGS) entry which is preliminary data.</text>
</comment>
<proteinExistence type="predicted"/>
<evidence type="ECO:0000313" key="3">
    <source>
        <dbReference type="Proteomes" id="UP000529843"/>
    </source>
</evidence>
<evidence type="ECO:0000313" key="2">
    <source>
        <dbReference type="EMBL" id="NWK02376.1"/>
    </source>
</evidence>
<dbReference type="EMBL" id="JACAST010000027">
    <property type="protein sequence ID" value="NWK02376.1"/>
    <property type="molecule type" value="Genomic_DNA"/>
</dbReference>
<protein>
    <submittedName>
        <fullName evidence="2">DUF3883 domain-containing protein</fullName>
    </submittedName>
</protein>
<dbReference type="AlphaFoldDB" id="A0A7K4NM01"/>
<feature type="domain" description="Protein NO VEIN C-terminal" evidence="1">
    <location>
        <begin position="197"/>
        <end position="278"/>
    </location>
</feature>